<evidence type="ECO:0000256" key="1">
    <source>
        <dbReference type="ARBA" id="ARBA00022574"/>
    </source>
</evidence>
<gene>
    <name evidence="7" type="ORF">SV7mr_51120</name>
</gene>
<evidence type="ECO:0000259" key="6">
    <source>
        <dbReference type="Pfam" id="PF07635"/>
    </source>
</evidence>
<dbReference type="SMART" id="SM00320">
    <property type="entry name" value="WD40"/>
    <property type="match status" value="8"/>
</dbReference>
<keyword evidence="1 3" id="KW-0853">WD repeat</keyword>
<feature type="repeat" description="WD" evidence="3">
    <location>
        <begin position="815"/>
        <end position="856"/>
    </location>
</feature>
<feature type="chain" id="PRO_5022241539" evidence="5">
    <location>
        <begin position="29"/>
        <end position="986"/>
    </location>
</feature>
<dbReference type="Pfam" id="PF07635">
    <property type="entry name" value="PSCyt1"/>
    <property type="match status" value="1"/>
</dbReference>
<dbReference type="PROSITE" id="PS00678">
    <property type="entry name" value="WD_REPEATS_1"/>
    <property type="match status" value="1"/>
</dbReference>
<feature type="signal peptide" evidence="5">
    <location>
        <begin position="1"/>
        <end position="28"/>
    </location>
</feature>
<accession>A0A517T2H1</accession>
<keyword evidence="8" id="KW-1185">Reference proteome</keyword>
<reference evidence="7 8" key="1">
    <citation type="submission" date="2019-02" db="EMBL/GenBank/DDBJ databases">
        <title>Deep-cultivation of Planctomycetes and their phenomic and genomic characterization uncovers novel biology.</title>
        <authorList>
            <person name="Wiegand S."/>
            <person name="Jogler M."/>
            <person name="Boedeker C."/>
            <person name="Pinto D."/>
            <person name="Vollmers J."/>
            <person name="Rivas-Marin E."/>
            <person name="Kohn T."/>
            <person name="Peeters S.H."/>
            <person name="Heuer A."/>
            <person name="Rast P."/>
            <person name="Oberbeckmann S."/>
            <person name="Bunk B."/>
            <person name="Jeske O."/>
            <person name="Meyerdierks A."/>
            <person name="Storesund J.E."/>
            <person name="Kallscheuer N."/>
            <person name="Luecker S."/>
            <person name="Lage O.M."/>
            <person name="Pohl T."/>
            <person name="Merkel B.J."/>
            <person name="Hornburger P."/>
            <person name="Mueller R.-W."/>
            <person name="Bruemmer F."/>
            <person name="Labrenz M."/>
            <person name="Spormann A.M."/>
            <person name="Op den Camp H."/>
            <person name="Overmann J."/>
            <person name="Amann R."/>
            <person name="Jetten M.S.M."/>
            <person name="Mascher T."/>
            <person name="Medema M.H."/>
            <person name="Devos D.P."/>
            <person name="Kaster A.-K."/>
            <person name="Ovreas L."/>
            <person name="Rohde M."/>
            <person name="Galperin M.Y."/>
            <person name="Jogler C."/>
        </authorList>
    </citation>
    <scope>NUCLEOTIDE SEQUENCE [LARGE SCALE GENOMIC DNA]</scope>
    <source>
        <strain evidence="7 8">SV_7m_r</strain>
    </source>
</reference>
<dbReference type="Gene3D" id="2.130.10.10">
    <property type="entry name" value="YVTN repeat-like/Quinoprotein amine dehydrogenase"/>
    <property type="match status" value="3"/>
</dbReference>
<dbReference type="Proteomes" id="UP000315003">
    <property type="component" value="Chromosome"/>
</dbReference>
<dbReference type="AlphaFoldDB" id="A0A517T2H1"/>
<dbReference type="PANTHER" id="PTHR19848">
    <property type="entry name" value="WD40 REPEAT PROTEIN"/>
    <property type="match status" value="1"/>
</dbReference>
<feature type="domain" description="Cytochrome C Planctomycete-type" evidence="6">
    <location>
        <begin position="56"/>
        <end position="112"/>
    </location>
</feature>
<evidence type="ECO:0000313" key="8">
    <source>
        <dbReference type="Proteomes" id="UP000315003"/>
    </source>
</evidence>
<dbReference type="CDD" id="cd00200">
    <property type="entry name" value="WD40"/>
    <property type="match status" value="1"/>
</dbReference>
<name>A0A517T2H1_9BACT</name>
<keyword evidence="2" id="KW-0677">Repeat</keyword>
<keyword evidence="4" id="KW-0175">Coiled coil</keyword>
<dbReference type="InterPro" id="IPR011047">
    <property type="entry name" value="Quinoprotein_ADH-like_sf"/>
</dbReference>
<dbReference type="PROSITE" id="PS50294">
    <property type="entry name" value="WD_REPEATS_REGION"/>
    <property type="match status" value="2"/>
</dbReference>
<feature type="repeat" description="WD" evidence="3">
    <location>
        <begin position="857"/>
        <end position="898"/>
    </location>
</feature>
<sequence length="986" mass="106275" precursor="true">MSIRIFPCRLKGLVFTGLWLAGLSNLSAADLEVAELPADRQVSYSRDIAPVIKRSCLACHNDQEAEAGVNLETVETMRASDVDEVLIPGKPDASRLFVLATHRDDPVMPPEDNEVSASTLRPIELALLRRWIETGAKVDAMQSSVQAIAFQPLPRQLKSNYSSAMTPDARLAAVSFGNRIQVFAGDDATAVAELTTVNGGQAMAAHQDFVRDLVLDAEGRQLISSGYRNVKIWARSSPEAVAIPTVDAPAVIAMAMNRTGTHVASLAPQGQVSVAELGKTRWDWTKGFDRPSSWLGEGAAVAMMAVNDLGDAVAVGSEKQLWILRVDAQQVEPIQLSADLTKIIWAPDGRLLMAGSGGQLWVASRVQEQWALKEYALLGESLTHFGIGAAKPTRVVAIDHAGHVATLDLDDGNVQAIGKLPSPMGSVAVFPDGEGLWAVDESGSLGVYRFAETKWVELAKSDPVSVERYQQTRWMSLVGERLVAADEKDLSQAEADVKAEQESLEALGKDLDAKTKAREEKQQAAKAAKLAAETATEKAARAKAAQEQANLKRTELSNSIKKLDQRLDAIQQELATLKTQKADQEKQLSEIPDAKQLAEAVKSASDVAAKASKDSQAKQAELIAAESAVKATEETKKRGEKLLSELTEKVTQQKQVVQASEALQAERMKTEAAAKAIAEPSNASDRGLVVLAGAKRLLTYSEASSTWSLWSDSGHWLAQVPELSAQQAIVASGESNLLAKATDGTYSVVRFDPTRWQLARVIGSVAGESPFVDRVLCLDRDPSGRYLATGGGQPSRNGELLIWDLADGQLVQRMDQPHSDTVVSLRFSPDGKTLASGGADRMIKLWNTADWSLIKTLEGHTHHVTAIDWNVNRRQLSSGSADETVKVWDVETGKAERTISGLKSEVTKLRYVGRDDRIAIACGDGSFRVYRTDDAKREINVKLPGGYLYTLGGDQEGTRFVVGGSSGQAVVVDQSGKQVVGLNASE</sequence>
<dbReference type="SUPFAM" id="SSF50998">
    <property type="entry name" value="Quinoprotein alcohol dehydrogenase-like"/>
    <property type="match status" value="1"/>
</dbReference>
<dbReference type="InterPro" id="IPR036322">
    <property type="entry name" value="WD40_repeat_dom_sf"/>
</dbReference>
<dbReference type="InterPro" id="IPR011429">
    <property type="entry name" value="Cyt_c_Planctomycete-type"/>
</dbReference>
<proteinExistence type="predicted"/>
<protein>
    <submittedName>
        <fullName evidence="7">WD domain, G-beta repeat</fullName>
    </submittedName>
</protein>
<evidence type="ECO:0000256" key="3">
    <source>
        <dbReference type="PROSITE-ProRule" id="PRU00221"/>
    </source>
</evidence>
<evidence type="ECO:0000256" key="4">
    <source>
        <dbReference type="SAM" id="Coils"/>
    </source>
</evidence>
<dbReference type="InterPro" id="IPR015943">
    <property type="entry name" value="WD40/YVTN_repeat-like_dom_sf"/>
</dbReference>
<dbReference type="EMBL" id="CP036272">
    <property type="protein sequence ID" value="QDT62562.1"/>
    <property type="molecule type" value="Genomic_DNA"/>
</dbReference>
<feature type="coiled-coil region" evidence="4">
    <location>
        <begin position="483"/>
        <end position="587"/>
    </location>
</feature>
<evidence type="ECO:0000313" key="7">
    <source>
        <dbReference type="EMBL" id="QDT62562.1"/>
    </source>
</evidence>
<dbReference type="InterPro" id="IPR001680">
    <property type="entry name" value="WD40_rpt"/>
</dbReference>
<dbReference type="SUPFAM" id="SSF50978">
    <property type="entry name" value="WD40 repeat-like"/>
    <property type="match status" value="1"/>
</dbReference>
<dbReference type="Pfam" id="PF00400">
    <property type="entry name" value="WD40"/>
    <property type="match status" value="3"/>
</dbReference>
<dbReference type="InterPro" id="IPR019775">
    <property type="entry name" value="WD40_repeat_CS"/>
</dbReference>
<dbReference type="OrthoDB" id="223117at2"/>
<keyword evidence="5" id="KW-0732">Signal</keyword>
<dbReference type="PANTHER" id="PTHR19848:SF8">
    <property type="entry name" value="F-BOX AND WD REPEAT DOMAIN CONTAINING 7"/>
    <property type="match status" value="1"/>
</dbReference>
<evidence type="ECO:0000256" key="2">
    <source>
        <dbReference type="ARBA" id="ARBA00022737"/>
    </source>
</evidence>
<dbReference type="PROSITE" id="PS50082">
    <property type="entry name" value="WD_REPEATS_2"/>
    <property type="match status" value="2"/>
</dbReference>
<dbReference type="RefSeq" id="WP_145277402.1">
    <property type="nucleotide sequence ID" value="NZ_CP036272.1"/>
</dbReference>
<evidence type="ECO:0000256" key="5">
    <source>
        <dbReference type="SAM" id="SignalP"/>
    </source>
</evidence>
<organism evidence="7 8">
    <name type="scientific">Stieleria bergensis</name>
    <dbReference type="NCBI Taxonomy" id="2528025"/>
    <lineage>
        <taxon>Bacteria</taxon>
        <taxon>Pseudomonadati</taxon>
        <taxon>Planctomycetota</taxon>
        <taxon>Planctomycetia</taxon>
        <taxon>Pirellulales</taxon>
        <taxon>Pirellulaceae</taxon>
        <taxon>Stieleria</taxon>
    </lineage>
</organism>